<keyword evidence="7" id="KW-0812">Transmembrane</keyword>
<evidence type="ECO:0000256" key="4">
    <source>
        <dbReference type="ARBA" id="ARBA00022723"/>
    </source>
</evidence>
<comment type="similarity">
    <text evidence="2">Belongs to the metallo-dependent hydrolases superfamily. Adenosine and AMP deaminases family.</text>
</comment>
<dbReference type="InterPro" id="IPR006330">
    <property type="entry name" value="Ado/ade_deaminase"/>
</dbReference>
<keyword evidence="6" id="KW-0862">Zinc</keyword>
<keyword evidence="4" id="KW-0479">Metal-binding</keyword>
<evidence type="ECO:0000256" key="7">
    <source>
        <dbReference type="SAM" id="Phobius"/>
    </source>
</evidence>
<feature type="domain" description="Adenosine deaminase" evidence="8">
    <location>
        <begin position="12"/>
        <end position="330"/>
    </location>
</feature>
<dbReference type="GO" id="GO:0046103">
    <property type="term" value="P:inosine biosynthetic process"/>
    <property type="evidence" value="ECO:0007669"/>
    <property type="project" value="TreeGrafter"/>
</dbReference>
<dbReference type="GO" id="GO:0004000">
    <property type="term" value="F:adenosine deaminase activity"/>
    <property type="evidence" value="ECO:0007669"/>
    <property type="project" value="TreeGrafter"/>
</dbReference>
<dbReference type="InterPro" id="IPR001365">
    <property type="entry name" value="A_deaminase_dom"/>
</dbReference>
<name>A0A6A0BBD6_9LACT</name>
<feature type="transmembrane region" description="Helical" evidence="7">
    <location>
        <begin position="403"/>
        <end position="425"/>
    </location>
</feature>
<keyword evidence="7" id="KW-0472">Membrane</keyword>
<dbReference type="AlphaFoldDB" id="A0A6A0BBD6"/>
<comment type="cofactor">
    <cofactor evidence="1">
        <name>Zn(2+)</name>
        <dbReference type="ChEBI" id="CHEBI:29105"/>
    </cofactor>
</comment>
<accession>A0A6A0BBD6</accession>
<evidence type="ECO:0000256" key="1">
    <source>
        <dbReference type="ARBA" id="ARBA00001947"/>
    </source>
</evidence>
<evidence type="ECO:0000313" key="9">
    <source>
        <dbReference type="EMBL" id="GFH42136.1"/>
    </source>
</evidence>
<dbReference type="EC" id="3.5.4.4" evidence="3"/>
<evidence type="ECO:0000256" key="2">
    <source>
        <dbReference type="ARBA" id="ARBA00006676"/>
    </source>
</evidence>
<dbReference type="GO" id="GO:0043103">
    <property type="term" value="P:hypoxanthine salvage"/>
    <property type="evidence" value="ECO:0007669"/>
    <property type="project" value="TreeGrafter"/>
</dbReference>
<keyword evidence="5" id="KW-0378">Hydrolase</keyword>
<protein>
    <recommendedName>
        <fullName evidence="3">adenosine deaminase</fullName>
        <ecNumber evidence="3">3.5.4.4</ecNumber>
    </recommendedName>
</protein>
<dbReference type="EMBL" id="BLLI01000013">
    <property type="protein sequence ID" value="GFH42136.1"/>
    <property type="molecule type" value="Genomic_DNA"/>
</dbReference>
<gene>
    <name evidence="9" type="ORF">Hs30E_06870</name>
</gene>
<dbReference type="CDD" id="cd01320">
    <property type="entry name" value="ADA"/>
    <property type="match status" value="1"/>
</dbReference>
<dbReference type="Proteomes" id="UP000480303">
    <property type="component" value="Unassembled WGS sequence"/>
</dbReference>
<reference evidence="9 10" key="1">
    <citation type="submission" date="2020-02" db="EMBL/GenBank/DDBJ databases">
        <title>Draft genome sequence of Lactococcus sp. Hs30E4-3.</title>
        <authorList>
            <person name="Noda S."/>
            <person name="Yuki M."/>
            <person name="Ohkuma M."/>
        </authorList>
    </citation>
    <scope>NUCLEOTIDE SEQUENCE [LARGE SCALE GENOMIC DNA]</scope>
    <source>
        <strain evidence="9 10">Hs30E4-3</strain>
    </source>
</reference>
<dbReference type="SUPFAM" id="SSF51556">
    <property type="entry name" value="Metallo-dependent hydrolases"/>
    <property type="match status" value="1"/>
</dbReference>
<evidence type="ECO:0000256" key="3">
    <source>
        <dbReference type="ARBA" id="ARBA00012784"/>
    </source>
</evidence>
<sequence>MKTSIQEIKQIPKIELHCHLDGSISMKMIRTLAKNAGIKIPLLDTELQKRLTAPTEGHDLRSYLKPFDFVLPLLQTEQNLALAAYDVIEQCVADAIRYIEIRFAPTQHLAGGLTMIQAVQAVGRGLEAGKIHYGIQSNLILSGMRNEPVASVMQLVDGIVDGTLTNVAGFDLAGEEVAGFVSKFAPVLEKVKANNIPLTLHAGECGCAQNVLDSVAAGASRIGHGVAINAHPETWATLAENKTTFELAPTSNFQTGAVDKLENYPFKKLFDAGVRVTINTDNRTVSGTTLNDEYLKLAEWYDFNEIDFRQMNNYAFEASFMSDELRTALGKEFGAVVKAEMPTLEIEERIDRLDAVLAQKVLEAKKEVFNRAKLTRKIHFIRAEGKSMSVYLTKYLISSIVKFIVFGAAAGVVIINFALMIFGSIKGPLGEKTFAKLMAKNPISGFIKGLSNHETRLLGMVGLVIVGIVLAFALIKLFKMSFKINATDDYLVKYSFHKRTAFAAEVRALLEKQDYYDLKANREALQKKLEPVDKAFQTGGSFESQD</sequence>
<dbReference type="RefSeq" id="WP_172207984.1">
    <property type="nucleotide sequence ID" value="NZ_BLLI01000013.1"/>
</dbReference>
<dbReference type="InterPro" id="IPR032466">
    <property type="entry name" value="Metal_Hydrolase"/>
</dbReference>
<dbReference type="GO" id="GO:0005829">
    <property type="term" value="C:cytosol"/>
    <property type="evidence" value="ECO:0007669"/>
    <property type="project" value="TreeGrafter"/>
</dbReference>
<dbReference type="Gene3D" id="3.20.20.140">
    <property type="entry name" value="Metal-dependent hydrolases"/>
    <property type="match status" value="1"/>
</dbReference>
<evidence type="ECO:0000313" key="10">
    <source>
        <dbReference type="Proteomes" id="UP000480303"/>
    </source>
</evidence>
<organism evidence="9 10">
    <name type="scientific">Pseudolactococcus hodotermopsidis</name>
    <dbReference type="NCBI Taxonomy" id="2709157"/>
    <lineage>
        <taxon>Bacteria</taxon>
        <taxon>Bacillati</taxon>
        <taxon>Bacillota</taxon>
        <taxon>Bacilli</taxon>
        <taxon>Lactobacillales</taxon>
        <taxon>Streptococcaceae</taxon>
        <taxon>Pseudolactococcus</taxon>
    </lineage>
</organism>
<evidence type="ECO:0000256" key="6">
    <source>
        <dbReference type="ARBA" id="ARBA00022833"/>
    </source>
</evidence>
<dbReference type="Pfam" id="PF00962">
    <property type="entry name" value="A_deaminase"/>
    <property type="match status" value="1"/>
</dbReference>
<keyword evidence="7" id="KW-1133">Transmembrane helix</keyword>
<keyword evidence="10" id="KW-1185">Reference proteome</keyword>
<dbReference type="GO" id="GO:0006154">
    <property type="term" value="P:adenosine catabolic process"/>
    <property type="evidence" value="ECO:0007669"/>
    <property type="project" value="TreeGrafter"/>
</dbReference>
<dbReference type="GO" id="GO:0046872">
    <property type="term" value="F:metal ion binding"/>
    <property type="evidence" value="ECO:0007669"/>
    <property type="project" value="UniProtKB-KW"/>
</dbReference>
<feature type="transmembrane region" description="Helical" evidence="7">
    <location>
        <begin position="457"/>
        <end position="475"/>
    </location>
</feature>
<dbReference type="PANTHER" id="PTHR11409:SF43">
    <property type="entry name" value="ADENOSINE DEAMINASE"/>
    <property type="match status" value="1"/>
</dbReference>
<comment type="caution">
    <text evidence="9">The sequence shown here is derived from an EMBL/GenBank/DDBJ whole genome shotgun (WGS) entry which is preliminary data.</text>
</comment>
<proteinExistence type="inferred from homology"/>
<dbReference type="NCBIfam" id="TIGR01430">
    <property type="entry name" value="aden_deam"/>
    <property type="match status" value="1"/>
</dbReference>
<evidence type="ECO:0000259" key="8">
    <source>
        <dbReference type="Pfam" id="PF00962"/>
    </source>
</evidence>
<evidence type="ECO:0000256" key="5">
    <source>
        <dbReference type="ARBA" id="ARBA00022801"/>
    </source>
</evidence>
<dbReference type="PANTHER" id="PTHR11409">
    <property type="entry name" value="ADENOSINE DEAMINASE"/>
    <property type="match status" value="1"/>
</dbReference>